<dbReference type="Proteomes" id="UP000494201">
    <property type="component" value="Unassembled WGS sequence"/>
</dbReference>
<reference evidence="3 6" key="2">
    <citation type="submission" date="2021-02" db="EMBL/GenBank/DDBJ databases">
        <title>Draft genome of the type strains Burkholderia anthina DSM16086.</title>
        <authorList>
            <person name="Hertel R."/>
            <person name="Meissner J."/>
            <person name="Poehlein A."/>
            <person name="Daniel R."/>
            <person name="Commichau F.M."/>
        </authorList>
    </citation>
    <scope>NUCLEOTIDE SEQUENCE [LARGE SCALE GENOMIC DNA]</scope>
    <source>
        <strain evidence="3 6">DSM 16086</strain>
    </source>
</reference>
<dbReference type="Pfam" id="PF00561">
    <property type="entry name" value="Abhydrolase_1"/>
    <property type="match status" value="1"/>
</dbReference>
<dbReference type="InterPro" id="IPR050266">
    <property type="entry name" value="AB_hydrolase_sf"/>
</dbReference>
<evidence type="ECO:0000313" key="5">
    <source>
        <dbReference type="Proteomes" id="UP000494201"/>
    </source>
</evidence>
<gene>
    <name evidence="4" type="ORF">BAN20980_01665</name>
    <name evidence="3" type="ORF">JQK92_23030</name>
</gene>
<dbReference type="SUPFAM" id="SSF53474">
    <property type="entry name" value="alpha/beta-Hydrolases"/>
    <property type="match status" value="1"/>
</dbReference>
<dbReference type="Gene3D" id="3.40.50.1820">
    <property type="entry name" value="alpha/beta hydrolase"/>
    <property type="match status" value="1"/>
</dbReference>
<keyword evidence="6" id="KW-1185">Reference proteome</keyword>
<dbReference type="Proteomes" id="UP000755577">
    <property type="component" value="Unassembled WGS sequence"/>
</dbReference>
<evidence type="ECO:0000313" key="6">
    <source>
        <dbReference type="Proteomes" id="UP000755577"/>
    </source>
</evidence>
<dbReference type="InterPro" id="IPR000073">
    <property type="entry name" value="AB_hydrolase_1"/>
</dbReference>
<keyword evidence="1 4" id="KW-0378">Hydrolase</keyword>
<feature type="domain" description="AB hydrolase-1" evidence="2">
    <location>
        <begin position="20"/>
        <end position="255"/>
    </location>
</feature>
<name>A0A6P2G6J9_9BURK</name>
<evidence type="ECO:0000313" key="3">
    <source>
        <dbReference type="EMBL" id="MBM2769295.1"/>
    </source>
</evidence>
<dbReference type="EMBL" id="CABVLY010000004">
    <property type="protein sequence ID" value="VVU48966.1"/>
    <property type="molecule type" value="Genomic_DNA"/>
</dbReference>
<sequence length="275" mass="29931">MPTASSNGINLFYEVTGQGPAIVFLHEFAGDHRNWAHQVRSLSQRFRCITFNARGYPPSDVPDDIESYSHLHAVADIASVLKAAGVSNAHIVGLSMGAYAALCFAIAHPEVTRSIVVAAAGHGSDAPEQFREASEALATRILAHGLEAGAADYLNGPTRRKLKEKDPRGFDEFLRQFAQHSAIGTALTAKGCQMRRPTLYELEAPLRELNVPALIVAGDDDEPCLAPSLFLKRTIPNARLWVLPDTSHAINLEAPDAFNRAVLDFINDVERRIEG</sequence>
<dbReference type="InterPro" id="IPR029058">
    <property type="entry name" value="AB_hydrolase_fold"/>
</dbReference>
<dbReference type="GO" id="GO:0016020">
    <property type="term" value="C:membrane"/>
    <property type="evidence" value="ECO:0007669"/>
    <property type="project" value="TreeGrafter"/>
</dbReference>
<evidence type="ECO:0000256" key="1">
    <source>
        <dbReference type="ARBA" id="ARBA00022801"/>
    </source>
</evidence>
<proteinExistence type="predicted"/>
<reference evidence="4 5" key="1">
    <citation type="submission" date="2019-09" db="EMBL/GenBank/DDBJ databases">
        <authorList>
            <person name="Depoorter E."/>
        </authorList>
    </citation>
    <scope>NUCLEOTIDE SEQUENCE [LARGE SCALE GENOMIC DNA]</scope>
    <source>
        <strain evidence="4">LMG 20980</strain>
    </source>
</reference>
<organism evidence="4 5">
    <name type="scientific">Burkholderia anthina</name>
    <dbReference type="NCBI Taxonomy" id="179879"/>
    <lineage>
        <taxon>Bacteria</taxon>
        <taxon>Pseudomonadati</taxon>
        <taxon>Pseudomonadota</taxon>
        <taxon>Betaproteobacteria</taxon>
        <taxon>Burkholderiales</taxon>
        <taxon>Burkholderiaceae</taxon>
        <taxon>Burkholderia</taxon>
        <taxon>Burkholderia cepacia complex</taxon>
    </lineage>
</organism>
<evidence type="ECO:0000313" key="4">
    <source>
        <dbReference type="EMBL" id="VVU48966.1"/>
    </source>
</evidence>
<dbReference type="PANTHER" id="PTHR43798">
    <property type="entry name" value="MONOACYLGLYCEROL LIPASE"/>
    <property type="match status" value="1"/>
</dbReference>
<dbReference type="AlphaFoldDB" id="A0A6P2G6J9"/>
<dbReference type="GO" id="GO:0016787">
    <property type="term" value="F:hydrolase activity"/>
    <property type="evidence" value="ECO:0007669"/>
    <property type="project" value="UniProtKB-KW"/>
</dbReference>
<evidence type="ECO:0000259" key="2">
    <source>
        <dbReference type="Pfam" id="PF00561"/>
    </source>
</evidence>
<dbReference type="EMBL" id="JAFCIQ010000018">
    <property type="protein sequence ID" value="MBM2769295.1"/>
    <property type="molecule type" value="Genomic_DNA"/>
</dbReference>
<accession>A0A6P2G6J9</accession>
<dbReference type="RefSeq" id="WP_174925754.1">
    <property type="nucleotide sequence ID" value="NZ_CABVLY010000004.1"/>
</dbReference>
<dbReference type="PANTHER" id="PTHR43798:SF31">
    <property type="entry name" value="AB HYDROLASE SUPERFAMILY PROTEIN YCLE"/>
    <property type="match status" value="1"/>
</dbReference>
<protein>
    <submittedName>
        <fullName evidence="4">Alpha/beta fold family hydrolase</fullName>
    </submittedName>
    <submittedName>
        <fullName evidence="3">Alpha/beta hydrolase</fullName>
    </submittedName>
</protein>
<dbReference type="GeneID" id="56499701"/>